<dbReference type="GeneID" id="8862199"/>
<evidence type="ECO:0000313" key="2">
    <source>
        <dbReference type="Proteomes" id="UP000006671"/>
    </source>
</evidence>
<accession>D2VHK2</accession>
<dbReference type="RefSeq" id="XP_002676437.1">
    <property type="nucleotide sequence ID" value="XM_002676391.1"/>
</dbReference>
<name>D2VHK2_NAEGR</name>
<dbReference type="KEGG" id="ngr:NAEGRDRAFT_49598"/>
<gene>
    <name evidence="1" type="ORF">NAEGRDRAFT_49598</name>
</gene>
<protein>
    <submittedName>
        <fullName evidence="1">Predicted protein</fullName>
    </submittedName>
</protein>
<dbReference type="AlphaFoldDB" id="D2VHK2"/>
<keyword evidence="2" id="KW-1185">Reference proteome</keyword>
<dbReference type="VEuPathDB" id="AmoebaDB:NAEGRDRAFT_49598"/>
<dbReference type="InterPro" id="IPR011041">
    <property type="entry name" value="Quinoprot_gluc/sorb_DH_b-prop"/>
</dbReference>
<dbReference type="EMBL" id="GG738872">
    <property type="protein sequence ID" value="EFC43693.1"/>
    <property type="molecule type" value="Genomic_DNA"/>
</dbReference>
<dbReference type="Proteomes" id="UP000006671">
    <property type="component" value="Unassembled WGS sequence"/>
</dbReference>
<dbReference type="SUPFAM" id="SSF50952">
    <property type="entry name" value="Soluble quinoprotein glucose dehydrogenase"/>
    <property type="match status" value="1"/>
</dbReference>
<dbReference type="InParanoid" id="D2VHK2"/>
<sequence length="298" mass="33289">MSNRLEEPEAEQVVIHLADHNDNKKGIHRGDGKDWLYEKLSEKMKRSCKGFSGKFQLIKSIKLDGLLYNPVYPCGVAFDDKNGVLVISDGSNKRIECFECDQCIDIAEELHLAHLGGFPLKDIPSQILIENKGIVNEATGQIDNALIVCEDKRILKLNMSEIVQKLNEKESLDNIEPVLIIDQNQTSDDNIYIGGANSAALVERDGKKQLLLCCDYGNLFGDLSNGTKDSTFTIEISNGNLLRDGCWLGDGKLVVSNEPELNVCYYNDGKWHVEFSLDISDLTTAQRLLYDENPFSSL</sequence>
<organism evidence="2">
    <name type="scientific">Naegleria gruberi</name>
    <name type="common">Amoeba</name>
    <dbReference type="NCBI Taxonomy" id="5762"/>
    <lineage>
        <taxon>Eukaryota</taxon>
        <taxon>Discoba</taxon>
        <taxon>Heterolobosea</taxon>
        <taxon>Tetramitia</taxon>
        <taxon>Eutetramitia</taxon>
        <taxon>Vahlkampfiidae</taxon>
        <taxon>Naegleria</taxon>
    </lineage>
</organism>
<proteinExistence type="predicted"/>
<evidence type="ECO:0000313" key="1">
    <source>
        <dbReference type="EMBL" id="EFC43693.1"/>
    </source>
</evidence>
<reference evidence="1 2" key="1">
    <citation type="journal article" date="2010" name="Cell">
        <title>The genome of Naegleria gruberi illuminates early eukaryotic versatility.</title>
        <authorList>
            <person name="Fritz-Laylin L.K."/>
            <person name="Prochnik S.E."/>
            <person name="Ginger M.L."/>
            <person name="Dacks J.B."/>
            <person name="Carpenter M.L."/>
            <person name="Field M.C."/>
            <person name="Kuo A."/>
            <person name="Paredez A."/>
            <person name="Chapman J."/>
            <person name="Pham J."/>
            <person name="Shu S."/>
            <person name="Neupane R."/>
            <person name="Cipriano M."/>
            <person name="Mancuso J."/>
            <person name="Tu H."/>
            <person name="Salamov A."/>
            <person name="Lindquist E."/>
            <person name="Shapiro H."/>
            <person name="Lucas S."/>
            <person name="Grigoriev I.V."/>
            <person name="Cande W.Z."/>
            <person name="Fulton C."/>
            <person name="Rokhsar D.S."/>
            <person name="Dawson S.C."/>
        </authorList>
    </citation>
    <scope>NUCLEOTIDE SEQUENCE [LARGE SCALE GENOMIC DNA]</scope>
    <source>
        <strain evidence="1 2">NEG-M</strain>
    </source>
</reference>